<dbReference type="eggNOG" id="COG0777">
    <property type="taxonomic scope" value="Bacteria"/>
</dbReference>
<protein>
    <recommendedName>
        <fullName evidence="4">Acetyl-coenzyme A carboxylase carboxyl transferase subunit beta</fullName>
        <shortName evidence="4">ACCase subunit beta</shortName>
        <shortName evidence="4">Acetyl-CoA carboxylase carboxyltransferase subunit beta</shortName>
        <ecNumber evidence="4">2.1.3.15</ecNumber>
    </recommendedName>
</protein>
<feature type="binding site" evidence="4">
    <location>
        <position position="72"/>
    </location>
    <ligand>
        <name>Zn(2+)</name>
        <dbReference type="ChEBI" id="CHEBI:29105"/>
    </ligand>
</feature>
<keyword evidence="1 4" id="KW-0808">Transferase</keyword>
<dbReference type="PRINTS" id="PR01070">
    <property type="entry name" value="ACCCTRFRASEB"/>
</dbReference>
<keyword evidence="4" id="KW-0963">Cytoplasm</keyword>
<dbReference type="PROSITE" id="PS50980">
    <property type="entry name" value="COA_CT_NTER"/>
    <property type="match status" value="1"/>
</dbReference>
<feature type="domain" description="CoA carboxyltransferase N-terminal" evidence="6">
    <location>
        <begin position="46"/>
        <end position="307"/>
    </location>
</feature>
<dbReference type="NCBIfam" id="TIGR00515">
    <property type="entry name" value="accD"/>
    <property type="match status" value="1"/>
</dbReference>
<comment type="subcellular location">
    <subcellularLocation>
        <location evidence="4">Cytoplasm</location>
    </subcellularLocation>
</comment>
<keyword evidence="4" id="KW-0479">Metal-binding</keyword>
<dbReference type="GO" id="GO:0016743">
    <property type="term" value="F:carboxyl- or carbamoyltransferase activity"/>
    <property type="evidence" value="ECO:0007669"/>
    <property type="project" value="UniProtKB-UniRule"/>
</dbReference>
<keyword evidence="4" id="KW-0862">Zinc</keyword>
<feature type="region of interest" description="Disordered" evidence="5">
    <location>
        <begin position="12"/>
        <end position="38"/>
    </location>
</feature>
<evidence type="ECO:0000313" key="8">
    <source>
        <dbReference type="Proteomes" id="UP000002318"/>
    </source>
</evidence>
<keyword evidence="2 4" id="KW-0276">Fatty acid metabolism</keyword>
<dbReference type="Proteomes" id="UP000002318">
    <property type="component" value="Chromosome"/>
</dbReference>
<dbReference type="OrthoDB" id="9772975at2"/>
<dbReference type="InterPro" id="IPR000438">
    <property type="entry name" value="Acetyl_CoA_COase_Trfase_b_su"/>
</dbReference>
<comment type="similarity">
    <text evidence="4">Belongs to the AccD/PCCB family.</text>
</comment>
<organism evidence="7 8">
    <name type="scientific">Sediminispirochaeta smaragdinae (strain DSM 11293 / JCM 15392 / SEBR 4228)</name>
    <name type="common">Spirochaeta smaragdinae</name>
    <dbReference type="NCBI Taxonomy" id="573413"/>
    <lineage>
        <taxon>Bacteria</taxon>
        <taxon>Pseudomonadati</taxon>
        <taxon>Spirochaetota</taxon>
        <taxon>Spirochaetia</taxon>
        <taxon>Spirochaetales</taxon>
        <taxon>Spirochaetaceae</taxon>
        <taxon>Sediminispirochaeta</taxon>
    </lineage>
</organism>
<dbReference type="UniPathway" id="UPA00655">
    <property type="reaction ID" value="UER00711"/>
</dbReference>
<comment type="cofactor">
    <cofactor evidence="4">
        <name>Zn(2+)</name>
        <dbReference type="ChEBI" id="CHEBI:29105"/>
    </cofactor>
    <text evidence="4">Binds 1 zinc ion per subunit.</text>
</comment>
<evidence type="ECO:0000256" key="5">
    <source>
        <dbReference type="SAM" id="MobiDB-lite"/>
    </source>
</evidence>
<reference evidence="7 8" key="1">
    <citation type="journal article" date="2010" name="Stand. Genomic Sci.">
        <title>Complete genome sequence of Spirochaeta smaragdinae type strain (SEBR 4228).</title>
        <authorList>
            <person name="Mavromatis K."/>
            <person name="Yasawong M."/>
            <person name="Chertkov O."/>
            <person name="Lapidus A."/>
            <person name="Lucas S."/>
            <person name="Nolan M."/>
            <person name="Del Rio T.G."/>
            <person name="Tice H."/>
            <person name="Cheng J.F."/>
            <person name="Pitluck S."/>
            <person name="Liolios K."/>
            <person name="Ivanova N."/>
            <person name="Tapia R."/>
            <person name="Han C."/>
            <person name="Bruce D."/>
            <person name="Goodwin L."/>
            <person name="Pati A."/>
            <person name="Chen A."/>
            <person name="Palaniappan K."/>
            <person name="Land M."/>
            <person name="Hauser L."/>
            <person name="Chang Y.J."/>
            <person name="Jeffries C.D."/>
            <person name="Detter J.C."/>
            <person name="Rohde M."/>
            <person name="Brambilla E."/>
            <person name="Spring S."/>
            <person name="Goker M."/>
            <person name="Sikorski J."/>
            <person name="Woyke T."/>
            <person name="Bristow J."/>
            <person name="Eisen J.A."/>
            <person name="Markowitz V."/>
            <person name="Hugenholtz P."/>
            <person name="Klenk H.P."/>
            <person name="Kyrpides N.C."/>
        </authorList>
    </citation>
    <scope>NUCLEOTIDE SEQUENCE [LARGE SCALE GENOMIC DNA]</scope>
    <source>
        <strain evidence="8">DSM 11293 / JCM 15392 / SEBR 4228</strain>
    </source>
</reference>
<evidence type="ECO:0000259" key="6">
    <source>
        <dbReference type="PROSITE" id="PS50980"/>
    </source>
</evidence>
<comment type="pathway">
    <text evidence="4">Lipid metabolism; malonyl-CoA biosynthesis; malonyl-CoA from acetyl-CoA: step 1/1.</text>
</comment>
<dbReference type="STRING" id="573413.Spirs_2294"/>
<keyword evidence="4" id="KW-0863">Zinc-finger</keyword>
<comment type="function">
    <text evidence="4">Component of the acetyl coenzyme A carboxylase (ACC) complex. Biotin carboxylase (BC) catalyzes the carboxylation of biotin on its carrier protein (BCCP) and then the CO(2) group is transferred by the transcarboxylase to acetyl-CoA to form malonyl-CoA.</text>
</comment>
<dbReference type="InterPro" id="IPR011762">
    <property type="entry name" value="COA_CT_N"/>
</dbReference>
<dbReference type="GO" id="GO:0005524">
    <property type="term" value="F:ATP binding"/>
    <property type="evidence" value="ECO:0007669"/>
    <property type="project" value="UniProtKB-KW"/>
</dbReference>
<evidence type="ECO:0000313" key="7">
    <source>
        <dbReference type="EMBL" id="ADK81409.1"/>
    </source>
</evidence>
<keyword evidence="4" id="KW-0547">Nucleotide-binding</keyword>
<dbReference type="Gene3D" id="3.90.226.10">
    <property type="entry name" value="2-enoyl-CoA Hydratase, Chain A, domain 1"/>
    <property type="match status" value="1"/>
</dbReference>
<dbReference type="EC" id="2.1.3.15" evidence="4"/>
<dbReference type="RefSeq" id="WP_013254872.1">
    <property type="nucleotide sequence ID" value="NC_014364.1"/>
</dbReference>
<dbReference type="SUPFAM" id="SSF52096">
    <property type="entry name" value="ClpP/crotonase"/>
    <property type="match status" value="1"/>
</dbReference>
<feature type="binding site" evidence="4">
    <location>
        <position position="50"/>
    </location>
    <ligand>
        <name>Zn(2+)</name>
        <dbReference type="ChEBI" id="CHEBI:29105"/>
    </ligand>
</feature>
<proteinExistence type="inferred from homology"/>
<dbReference type="PANTHER" id="PTHR42995">
    <property type="entry name" value="ACETYL-COENZYME A CARBOXYLASE CARBOXYL TRANSFERASE SUBUNIT BETA, CHLOROPLASTIC"/>
    <property type="match status" value="1"/>
</dbReference>
<dbReference type="HAMAP" id="MF_01395">
    <property type="entry name" value="AcetylCoA_CT_beta"/>
    <property type="match status" value="1"/>
</dbReference>
<keyword evidence="4" id="KW-0067">ATP-binding</keyword>
<feature type="zinc finger region" description="C4-type" evidence="4">
    <location>
        <begin position="50"/>
        <end position="72"/>
    </location>
</feature>
<keyword evidence="4" id="KW-0443">Lipid metabolism</keyword>
<keyword evidence="3 4" id="KW-0275">Fatty acid biosynthesis</keyword>
<keyword evidence="4" id="KW-0444">Lipid biosynthesis</keyword>
<feature type="compositionally biased region" description="Basic and acidic residues" evidence="5">
    <location>
        <begin position="16"/>
        <end position="26"/>
    </location>
</feature>
<evidence type="ECO:0000256" key="2">
    <source>
        <dbReference type="ARBA" id="ARBA00022832"/>
    </source>
</evidence>
<dbReference type="GO" id="GO:2001295">
    <property type="term" value="P:malonyl-CoA biosynthetic process"/>
    <property type="evidence" value="ECO:0007669"/>
    <property type="project" value="UniProtKB-UniRule"/>
</dbReference>
<dbReference type="AlphaFoldDB" id="E1R1N3"/>
<dbReference type="GO" id="GO:0003989">
    <property type="term" value="F:acetyl-CoA carboxylase activity"/>
    <property type="evidence" value="ECO:0007669"/>
    <property type="project" value="InterPro"/>
</dbReference>
<feature type="binding site" evidence="4">
    <location>
        <position position="53"/>
    </location>
    <ligand>
        <name>Zn(2+)</name>
        <dbReference type="ChEBI" id="CHEBI:29105"/>
    </ligand>
</feature>
<dbReference type="KEGG" id="ssm:Spirs_2294"/>
<sequence length="307" mass="33469">MKFLDAFKGLFSPGKGSDKRKNRVEQKPSGGEKSGAVRDERSFVENQHSCPSCHLHIELADLKKNLFVCPGCGHHFSVTAWERIEMLADPDSFRESDDVLETADPLAFPGYAEKLTASRQKAKMNEAIVTGVCSVNSRELALGVMSFSFMGGSMGAVVGEKIVRLCSVAVQRQIPLLLFTASGGARMQEGIISLMQMARTSHAAALLEEKGLPFFIVLTHPTTGGVTASFAMLGNVILAEPGALIGFAGPRVIESTIRQKLPEGFQRAEFQEQKGFVDRVCPRSKLRKTITLLIDAHRPYDLSRQSG</sequence>
<evidence type="ECO:0000256" key="4">
    <source>
        <dbReference type="HAMAP-Rule" id="MF_01395"/>
    </source>
</evidence>
<dbReference type="EMBL" id="CP002116">
    <property type="protein sequence ID" value="ADK81409.1"/>
    <property type="molecule type" value="Genomic_DNA"/>
</dbReference>
<dbReference type="PANTHER" id="PTHR42995:SF5">
    <property type="entry name" value="ACETYL-COENZYME A CARBOXYLASE CARBOXYL TRANSFERASE SUBUNIT BETA, CHLOROPLASTIC"/>
    <property type="match status" value="1"/>
</dbReference>
<dbReference type="GO" id="GO:0008270">
    <property type="term" value="F:zinc ion binding"/>
    <property type="evidence" value="ECO:0007669"/>
    <property type="project" value="UniProtKB-UniRule"/>
</dbReference>
<comment type="catalytic activity">
    <reaction evidence="4">
        <text>N(6)-carboxybiotinyl-L-lysyl-[protein] + acetyl-CoA = N(6)-biotinyl-L-lysyl-[protein] + malonyl-CoA</text>
        <dbReference type="Rhea" id="RHEA:54728"/>
        <dbReference type="Rhea" id="RHEA-COMP:10505"/>
        <dbReference type="Rhea" id="RHEA-COMP:10506"/>
        <dbReference type="ChEBI" id="CHEBI:57288"/>
        <dbReference type="ChEBI" id="CHEBI:57384"/>
        <dbReference type="ChEBI" id="CHEBI:83144"/>
        <dbReference type="ChEBI" id="CHEBI:83145"/>
        <dbReference type="EC" id="2.1.3.15"/>
    </reaction>
</comment>
<dbReference type="Pfam" id="PF01039">
    <property type="entry name" value="Carboxyl_trans"/>
    <property type="match status" value="1"/>
</dbReference>
<evidence type="ECO:0000256" key="3">
    <source>
        <dbReference type="ARBA" id="ARBA00023160"/>
    </source>
</evidence>
<name>E1R1N3_SEDSS</name>
<dbReference type="InterPro" id="IPR029045">
    <property type="entry name" value="ClpP/crotonase-like_dom_sf"/>
</dbReference>
<dbReference type="InterPro" id="IPR034733">
    <property type="entry name" value="AcCoA_carboxyl_beta"/>
</dbReference>
<keyword evidence="8" id="KW-1185">Reference proteome</keyword>
<dbReference type="GO" id="GO:0006633">
    <property type="term" value="P:fatty acid biosynthetic process"/>
    <property type="evidence" value="ECO:0007669"/>
    <property type="project" value="UniProtKB-KW"/>
</dbReference>
<gene>
    <name evidence="4" type="primary">accD</name>
    <name evidence="7" type="ordered locus">Spirs_2294</name>
</gene>
<evidence type="ECO:0000256" key="1">
    <source>
        <dbReference type="ARBA" id="ARBA00022679"/>
    </source>
</evidence>
<dbReference type="HOGENOM" id="CLU_015486_1_1_12"/>
<feature type="binding site" evidence="4">
    <location>
        <position position="69"/>
    </location>
    <ligand>
        <name>Zn(2+)</name>
        <dbReference type="ChEBI" id="CHEBI:29105"/>
    </ligand>
</feature>
<dbReference type="GO" id="GO:0009317">
    <property type="term" value="C:acetyl-CoA carboxylase complex"/>
    <property type="evidence" value="ECO:0007669"/>
    <property type="project" value="InterPro"/>
</dbReference>
<comment type="subunit">
    <text evidence="4">Acetyl-CoA carboxylase is a heterohexamer composed of biotin carboxyl carrier protein (AccB), biotin carboxylase (AccC) and two subunits each of ACCase subunit alpha (AccA) and ACCase subunit beta (AccD).</text>
</comment>
<accession>E1R1N3</accession>